<feature type="transmembrane region" description="Helical" evidence="1">
    <location>
        <begin position="190"/>
        <end position="215"/>
    </location>
</feature>
<proteinExistence type="predicted"/>
<feature type="transmembrane region" description="Helical" evidence="1">
    <location>
        <begin position="136"/>
        <end position="154"/>
    </location>
</feature>
<keyword evidence="1" id="KW-0812">Transmembrane</keyword>
<keyword evidence="1" id="KW-1133">Transmembrane helix</keyword>
<feature type="transmembrane region" description="Helical" evidence="1">
    <location>
        <begin position="107"/>
        <end position="129"/>
    </location>
</feature>
<feature type="transmembrane region" description="Helical" evidence="1">
    <location>
        <begin position="342"/>
        <end position="363"/>
    </location>
</feature>
<dbReference type="EMBL" id="WTYC01000006">
    <property type="protein sequence ID" value="MXO48946.1"/>
    <property type="molecule type" value="Genomic_DNA"/>
</dbReference>
<protein>
    <recommendedName>
        <fullName evidence="4">AcrB/AcrD/AcrF family protein</fullName>
    </recommendedName>
</protein>
<organism evidence="2 3">
    <name type="scientific">Qipengyuania vulgaris</name>
    <dbReference type="NCBI Taxonomy" id="291985"/>
    <lineage>
        <taxon>Bacteria</taxon>
        <taxon>Pseudomonadati</taxon>
        <taxon>Pseudomonadota</taxon>
        <taxon>Alphaproteobacteria</taxon>
        <taxon>Sphingomonadales</taxon>
        <taxon>Erythrobacteraceae</taxon>
        <taxon>Qipengyuania</taxon>
    </lineage>
</organism>
<feature type="transmembrane region" description="Helical" evidence="1">
    <location>
        <begin position="227"/>
        <end position="245"/>
    </location>
</feature>
<dbReference type="OrthoDB" id="1082056at2"/>
<feature type="transmembrane region" description="Helical" evidence="1">
    <location>
        <begin position="375"/>
        <end position="401"/>
    </location>
</feature>
<feature type="transmembrane region" description="Helical" evidence="1">
    <location>
        <begin position="257"/>
        <end position="276"/>
    </location>
</feature>
<evidence type="ECO:0008006" key="4">
    <source>
        <dbReference type="Google" id="ProtNLM"/>
    </source>
</evidence>
<dbReference type="Proteomes" id="UP000448199">
    <property type="component" value="Unassembled WGS sequence"/>
</dbReference>
<feature type="transmembrane region" description="Helical" evidence="1">
    <location>
        <begin position="421"/>
        <end position="442"/>
    </location>
</feature>
<sequence>MNEDRRLRHGDFPVQKLVLAWLAVCAILLLTNATRLVTGRFPDPDDALRLVQVRDLLGGQGWFDTTQYRIDPPSGTTMHWSRLVDLPLLLIVTALEPLVGQANAERAALVMVPFLTFGVAAAAVGRLAWRLLGARVAIFAVLACGFLPSLLFQFQPLRIDHHGWQTASLAIALWAICRRRPQAGGSIAGVSMALGISISLELLPLAAAFAIVLFWRWWLNSNDRFWLVAYMQALSIGLIATYLATRGLSFEAHCDSVSPAHLLFFVVAGCGTWAIGRMVKLTGFGLASLFALVGILALGSFALVSPTCLASPFAALDPMVERYWYRLVLEGQPLWKQPASTYVPALIQMGAGIGAMVLLMMRSRGWTRRWWSEHLFLLLAAVILGLLVARSLAFAAVIAAIPLGWLAVTLMNRLRSQGRPVYSFSIAAIMVLLLAPTSLVLAARSVMPAPEAGMEGAQSSSCDIYENAQRLDQLGSETIFAPLDMGPAVLLDTKHAVVATGHHRAADAMSDLIKAFTSSADEARVLLAAHAVDYVALCTDMNEIRLYTTISDDGFAAQLASGEAPRWLRPVDVGGPAEFAVYRVID</sequence>
<keyword evidence="1" id="KW-0472">Membrane</keyword>
<dbReference type="RefSeq" id="WP_160728483.1">
    <property type="nucleotide sequence ID" value="NZ_WTYC01000006.1"/>
</dbReference>
<feature type="transmembrane region" description="Helical" evidence="1">
    <location>
        <begin position="283"/>
        <end position="304"/>
    </location>
</feature>
<gene>
    <name evidence="2" type="ORF">GRI69_11825</name>
</gene>
<keyword evidence="3" id="KW-1185">Reference proteome</keyword>
<dbReference type="AlphaFoldDB" id="A0A844XTM4"/>
<evidence type="ECO:0000256" key="1">
    <source>
        <dbReference type="SAM" id="Phobius"/>
    </source>
</evidence>
<name>A0A844XTM4_9SPHN</name>
<accession>A0A844XTM4</accession>
<reference evidence="2 3" key="1">
    <citation type="submission" date="2019-12" db="EMBL/GenBank/DDBJ databases">
        <title>Genomic-based taxomic classification of the family Erythrobacteraceae.</title>
        <authorList>
            <person name="Xu L."/>
        </authorList>
    </citation>
    <scope>NUCLEOTIDE SEQUENCE [LARGE SCALE GENOMIC DNA]</scope>
    <source>
        <strain evidence="2 3">DSM 17792</strain>
    </source>
</reference>
<comment type="caution">
    <text evidence="2">The sequence shown here is derived from an EMBL/GenBank/DDBJ whole genome shotgun (WGS) entry which is preliminary data.</text>
</comment>
<evidence type="ECO:0000313" key="3">
    <source>
        <dbReference type="Proteomes" id="UP000448199"/>
    </source>
</evidence>
<evidence type="ECO:0000313" key="2">
    <source>
        <dbReference type="EMBL" id="MXO48946.1"/>
    </source>
</evidence>